<gene>
    <name evidence="10" type="ORF">ASZ90_014691</name>
</gene>
<feature type="transmembrane region" description="Helical" evidence="7">
    <location>
        <begin position="20"/>
        <end position="42"/>
    </location>
</feature>
<feature type="domain" description="ABC3 transporter permease C-terminal" evidence="8">
    <location>
        <begin position="259"/>
        <end position="381"/>
    </location>
</feature>
<dbReference type="Pfam" id="PF12704">
    <property type="entry name" value="MacB_PCD"/>
    <property type="match status" value="1"/>
</dbReference>
<dbReference type="InterPro" id="IPR003838">
    <property type="entry name" value="ABC3_permease_C"/>
</dbReference>
<dbReference type="AlphaFoldDB" id="A0A0W8F4H2"/>
<name>A0A0W8F4H2_9ZZZZ</name>
<dbReference type="PANTHER" id="PTHR30572">
    <property type="entry name" value="MEMBRANE COMPONENT OF TRANSPORTER-RELATED"/>
    <property type="match status" value="1"/>
</dbReference>
<sequence length="390" mass="41815">MNILHLAVRNIRRRKGRTFLTILGVAMAIAVLFSLLSFSSGYERELSREMGSLGVHLLAVPKGCPYEAASLIIHGGVIPKYLSASDLAFAQEVEGVTIASPMLLQHLFVNATPHIVYGVHAADMLRIKPWWRVEGRLFGDDEMQVMVVGQGLAEKEDLVVGSVIPAFGPMKEPFTVIGILDRTGGQDDEFHFIPLAEAQRIFDKDGKISTIAIQVSDPSRIGVISTRLEEIPDIQVVTMAQVQGTIMNLVGSARVLLYSLITVAVIISAFGITNTLLMSVNERVREFGMMKAIGASASDIGILVLAETMIITAIGGIAGTLGSLAAIGIIEEFVRGAIPYAPAGCIITPDPVLIAGCIAFSLLLGLVCGLYPALRSAKMTPMEAIRSEFE</sequence>
<keyword evidence="5 7" id="KW-0472">Membrane</keyword>
<dbReference type="Pfam" id="PF02687">
    <property type="entry name" value="FtsX"/>
    <property type="match status" value="1"/>
</dbReference>
<dbReference type="EMBL" id="LNQE01001542">
    <property type="protein sequence ID" value="KUG15646.1"/>
    <property type="molecule type" value="Genomic_DNA"/>
</dbReference>
<evidence type="ECO:0000256" key="5">
    <source>
        <dbReference type="ARBA" id="ARBA00023136"/>
    </source>
</evidence>
<evidence type="ECO:0000256" key="6">
    <source>
        <dbReference type="ARBA" id="ARBA00038076"/>
    </source>
</evidence>
<evidence type="ECO:0000259" key="8">
    <source>
        <dbReference type="Pfam" id="PF02687"/>
    </source>
</evidence>
<reference evidence="10" key="1">
    <citation type="journal article" date="2015" name="Proc. Natl. Acad. Sci. U.S.A.">
        <title>Networks of energetic and metabolic interactions define dynamics in microbial communities.</title>
        <authorList>
            <person name="Embree M."/>
            <person name="Liu J.K."/>
            <person name="Al-Bassam M.M."/>
            <person name="Zengler K."/>
        </authorList>
    </citation>
    <scope>NUCLEOTIDE SEQUENCE</scope>
</reference>
<evidence type="ECO:0000256" key="4">
    <source>
        <dbReference type="ARBA" id="ARBA00022989"/>
    </source>
</evidence>
<comment type="subcellular location">
    <subcellularLocation>
        <location evidence="1">Cell membrane</location>
        <topology evidence="1">Multi-pass membrane protein</topology>
    </subcellularLocation>
</comment>
<keyword evidence="3 7" id="KW-0812">Transmembrane</keyword>
<keyword evidence="4 7" id="KW-1133">Transmembrane helix</keyword>
<comment type="caution">
    <text evidence="10">The sequence shown here is derived from an EMBL/GenBank/DDBJ whole genome shotgun (WGS) entry which is preliminary data.</text>
</comment>
<feature type="transmembrane region" description="Helical" evidence="7">
    <location>
        <begin position="300"/>
        <end position="330"/>
    </location>
</feature>
<dbReference type="GO" id="GO:0022857">
    <property type="term" value="F:transmembrane transporter activity"/>
    <property type="evidence" value="ECO:0007669"/>
    <property type="project" value="TreeGrafter"/>
</dbReference>
<protein>
    <submittedName>
        <fullName evidence="10">Abc transporter permease protein</fullName>
    </submittedName>
</protein>
<feature type="transmembrane region" description="Helical" evidence="7">
    <location>
        <begin position="255"/>
        <end position="280"/>
    </location>
</feature>
<dbReference type="PANTHER" id="PTHR30572:SF4">
    <property type="entry name" value="ABC TRANSPORTER PERMEASE YTRF"/>
    <property type="match status" value="1"/>
</dbReference>
<comment type="similarity">
    <text evidence="6">Belongs to the ABC-4 integral membrane protein family.</text>
</comment>
<dbReference type="InterPro" id="IPR050250">
    <property type="entry name" value="Macrolide_Exporter_MacB"/>
</dbReference>
<evidence type="ECO:0000256" key="1">
    <source>
        <dbReference type="ARBA" id="ARBA00004651"/>
    </source>
</evidence>
<organism evidence="10">
    <name type="scientific">hydrocarbon metagenome</name>
    <dbReference type="NCBI Taxonomy" id="938273"/>
    <lineage>
        <taxon>unclassified sequences</taxon>
        <taxon>metagenomes</taxon>
        <taxon>ecological metagenomes</taxon>
    </lineage>
</organism>
<keyword evidence="2" id="KW-1003">Cell membrane</keyword>
<evidence type="ECO:0000259" key="9">
    <source>
        <dbReference type="Pfam" id="PF12704"/>
    </source>
</evidence>
<feature type="domain" description="MacB-like periplasmic core" evidence="9">
    <location>
        <begin position="18"/>
        <end position="230"/>
    </location>
</feature>
<accession>A0A0W8F4H2</accession>
<evidence type="ECO:0000256" key="2">
    <source>
        <dbReference type="ARBA" id="ARBA00022475"/>
    </source>
</evidence>
<evidence type="ECO:0000313" key="10">
    <source>
        <dbReference type="EMBL" id="KUG15646.1"/>
    </source>
</evidence>
<dbReference type="InterPro" id="IPR025857">
    <property type="entry name" value="MacB_PCD"/>
</dbReference>
<feature type="transmembrane region" description="Helical" evidence="7">
    <location>
        <begin position="352"/>
        <end position="374"/>
    </location>
</feature>
<dbReference type="GO" id="GO:0005886">
    <property type="term" value="C:plasma membrane"/>
    <property type="evidence" value="ECO:0007669"/>
    <property type="project" value="UniProtKB-SubCell"/>
</dbReference>
<evidence type="ECO:0000256" key="3">
    <source>
        <dbReference type="ARBA" id="ARBA00022692"/>
    </source>
</evidence>
<proteinExistence type="inferred from homology"/>
<evidence type="ECO:0000256" key="7">
    <source>
        <dbReference type="SAM" id="Phobius"/>
    </source>
</evidence>